<evidence type="ECO:0000256" key="1">
    <source>
        <dbReference type="ARBA" id="ARBA00007447"/>
    </source>
</evidence>
<feature type="chain" id="PRO_5029691895" description="Peptidase A1 domain-containing protein" evidence="5">
    <location>
        <begin position="20"/>
        <end position="304"/>
    </location>
</feature>
<dbReference type="InterPro" id="IPR001461">
    <property type="entry name" value="Aspartic_peptidase_A1"/>
</dbReference>
<evidence type="ECO:0000313" key="8">
    <source>
        <dbReference type="Proteomes" id="UP000591131"/>
    </source>
</evidence>
<sequence length="304" mass="34111">MLGIFVMLGLLSSLSTTVGQLLELDIQYRVLRGYSPRILYTFDIGTNKLQAVVDTGSPDFFVWKDWYVIPIFPYAFIESVVGEGGCKYLPSGCYTCPEPCFPHVEYVTRFADGSTFVIFPQKDTIRFGEIEVPNLSFGLIYGQTPPPTEVKPINLLGLGIYKDADFNLFLHELLKSRRIRSLTFAIYLSTADGHKGKLVLGGGDPRVYKHPLRYVKFNSRRHYEITLSSMQGGGGYLTIGINQHLLLDTGDASSRVPQIYFDDLIASIAQQTPEVGGRRISYTWNNKSGLIEFPCEYHSLLPPI</sequence>
<evidence type="ECO:0000256" key="2">
    <source>
        <dbReference type="ARBA" id="ARBA00022670"/>
    </source>
</evidence>
<evidence type="ECO:0000256" key="4">
    <source>
        <dbReference type="ARBA" id="ARBA00022801"/>
    </source>
</evidence>
<evidence type="ECO:0000259" key="6">
    <source>
        <dbReference type="PROSITE" id="PS51767"/>
    </source>
</evidence>
<organism evidence="7 8">
    <name type="scientific">Perkinsus chesapeaki</name>
    <name type="common">Clam parasite</name>
    <name type="synonym">Perkinsus andrewsi</name>
    <dbReference type="NCBI Taxonomy" id="330153"/>
    <lineage>
        <taxon>Eukaryota</taxon>
        <taxon>Sar</taxon>
        <taxon>Alveolata</taxon>
        <taxon>Perkinsozoa</taxon>
        <taxon>Perkinsea</taxon>
        <taxon>Perkinsida</taxon>
        <taxon>Perkinsidae</taxon>
        <taxon>Perkinsus</taxon>
    </lineage>
</organism>
<dbReference type="Gene3D" id="2.40.70.10">
    <property type="entry name" value="Acid Proteases"/>
    <property type="match status" value="2"/>
</dbReference>
<keyword evidence="2" id="KW-0645">Protease</keyword>
<dbReference type="SUPFAM" id="SSF50630">
    <property type="entry name" value="Acid proteases"/>
    <property type="match status" value="1"/>
</dbReference>
<dbReference type="InterPro" id="IPR034164">
    <property type="entry name" value="Pepsin-like_dom"/>
</dbReference>
<evidence type="ECO:0000256" key="3">
    <source>
        <dbReference type="ARBA" id="ARBA00022750"/>
    </source>
</evidence>
<evidence type="ECO:0000313" key="7">
    <source>
        <dbReference type="EMBL" id="KAF4660326.1"/>
    </source>
</evidence>
<keyword evidence="3" id="KW-0064">Aspartyl protease</keyword>
<protein>
    <recommendedName>
        <fullName evidence="6">Peptidase A1 domain-containing protein</fullName>
    </recommendedName>
</protein>
<feature type="signal peptide" evidence="5">
    <location>
        <begin position="1"/>
        <end position="19"/>
    </location>
</feature>
<gene>
    <name evidence="7" type="ORF">FOL47_007201</name>
</gene>
<comment type="caution">
    <text evidence="7">The sequence shown here is derived from an EMBL/GenBank/DDBJ whole genome shotgun (WGS) entry which is preliminary data.</text>
</comment>
<accession>A0A7J6LMK2</accession>
<reference evidence="7 8" key="1">
    <citation type="submission" date="2020-04" db="EMBL/GenBank/DDBJ databases">
        <title>Perkinsus chesapeaki whole genome sequence.</title>
        <authorList>
            <person name="Bogema D.R."/>
        </authorList>
    </citation>
    <scope>NUCLEOTIDE SEQUENCE [LARGE SCALE GENOMIC DNA]</scope>
    <source>
        <strain evidence="7">ATCC PRA-425</strain>
    </source>
</reference>
<keyword evidence="5" id="KW-0732">Signal</keyword>
<keyword evidence="8" id="KW-1185">Reference proteome</keyword>
<dbReference type="Pfam" id="PF00026">
    <property type="entry name" value="Asp"/>
    <property type="match status" value="1"/>
</dbReference>
<dbReference type="AlphaFoldDB" id="A0A7J6LMK2"/>
<name>A0A7J6LMK2_PERCH</name>
<dbReference type="GO" id="GO:0006508">
    <property type="term" value="P:proteolysis"/>
    <property type="evidence" value="ECO:0007669"/>
    <property type="project" value="UniProtKB-KW"/>
</dbReference>
<dbReference type="PANTHER" id="PTHR47966:SF51">
    <property type="entry name" value="BETA-SITE APP-CLEAVING ENZYME, ISOFORM A-RELATED"/>
    <property type="match status" value="1"/>
</dbReference>
<dbReference type="InterPro" id="IPR033121">
    <property type="entry name" value="PEPTIDASE_A1"/>
</dbReference>
<proteinExistence type="inferred from homology"/>
<dbReference type="GO" id="GO:0004190">
    <property type="term" value="F:aspartic-type endopeptidase activity"/>
    <property type="evidence" value="ECO:0007669"/>
    <property type="project" value="UniProtKB-KW"/>
</dbReference>
<dbReference type="InterPro" id="IPR021109">
    <property type="entry name" value="Peptidase_aspartic_dom_sf"/>
</dbReference>
<dbReference type="CDD" id="cd05471">
    <property type="entry name" value="pepsin_like"/>
    <property type="match status" value="1"/>
</dbReference>
<evidence type="ECO:0000256" key="5">
    <source>
        <dbReference type="SAM" id="SignalP"/>
    </source>
</evidence>
<dbReference type="OrthoDB" id="2747330at2759"/>
<dbReference type="PANTHER" id="PTHR47966">
    <property type="entry name" value="BETA-SITE APP-CLEAVING ENZYME, ISOFORM A-RELATED"/>
    <property type="match status" value="1"/>
</dbReference>
<feature type="domain" description="Peptidase A1" evidence="6">
    <location>
        <begin position="38"/>
        <end position="304"/>
    </location>
</feature>
<dbReference type="PROSITE" id="PS51767">
    <property type="entry name" value="PEPTIDASE_A1"/>
    <property type="match status" value="1"/>
</dbReference>
<comment type="similarity">
    <text evidence="1">Belongs to the peptidase A1 family.</text>
</comment>
<dbReference type="EMBL" id="JAAPAO010000417">
    <property type="protein sequence ID" value="KAF4660326.1"/>
    <property type="molecule type" value="Genomic_DNA"/>
</dbReference>
<keyword evidence="4" id="KW-0378">Hydrolase</keyword>
<dbReference type="Proteomes" id="UP000591131">
    <property type="component" value="Unassembled WGS sequence"/>
</dbReference>